<name>A0AAV8P152_ENSVE</name>
<comment type="caution">
    <text evidence="1">The sequence shown here is derived from an EMBL/GenBank/DDBJ whole genome shotgun (WGS) entry which is preliminary data.</text>
</comment>
<dbReference type="Proteomes" id="UP001222027">
    <property type="component" value="Unassembled WGS sequence"/>
</dbReference>
<protein>
    <submittedName>
        <fullName evidence="1">Uncharacterized protein</fullName>
    </submittedName>
</protein>
<reference evidence="1 2" key="1">
    <citation type="submission" date="2022-12" db="EMBL/GenBank/DDBJ databases">
        <title>Chromosome-scale assembly of the Ensete ventricosum genome.</title>
        <authorList>
            <person name="Dussert Y."/>
            <person name="Stocks J."/>
            <person name="Wendawek A."/>
            <person name="Woldeyes F."/>
            <person name="Nichols R.A."/>
            <person name="Borrell J.S."/>
        </authorList>
    </citation>
    <scope>NUCLEOTIDE SEQUENCE [LARGE SCALE GENOMIC DNA]</scope>
    <source>
        <strain evidence="2">cv. Maze</strain>
        <tissue evidence="1">Seeds</tissue>
    </source>
</reference>
<organism evidence="1 2">
    <name type="scientific">Ensete ventricosum</name>
    <name type="common">Abyssinian banana</name>
    <name type="synonym">Musa ensete</name>
    <dbReference type="NCBI Taxonomy" id="4639"/>
    <lineage>
        <taxon>Eukaryota</taxon>
        <taxon>Viridiplantae</taxon>
        <taxon>Streptophyta</taxon>
        <taxon>Embryophyta</taxon>
        <taxon>Tracheophyta</taxon>
        <taxon>Spermatophyta</taxon>
        <taxon>Magnoliopsida</taxon>
        <taxon>Liliopsida</taxon>
        <taxon>Zingiberales</taxon>
        <taxon>Musaceae</taxon>
        <taxon>Ensete</taxon>
    </lineage>
</organism>
<accession>A0AAV8P152</accession>
<dbReference type="AlphaFoldDB" id="A0AAV8P152"/>
<evidence type="ECO:0000313" key="2">
    <source>
        <dbReference type="Proteomes" id="UP001222027"/>
    </source>
</evidence>
<proteinExistence type="predicted"/>
<gene>
    <name evidence="1" type="ORF">OPV22_031392</name>
</gene>
<keyword evidence="2" id="KW-1185">Reference proteome</keyword>
<evidence type="ECO:0000313" key="1">
    <source>
        <dbReference type="EMBL" id="KAJ8458466.1"/>
    </source>
</evidence>
<dbReference type="EMBL" id="JAQQAF010000009">
    <property type="protein sequence ID" value="KAJ8458466.1"/>
    <property type="molecule type" value="Genomic_DNA"/>
</dbReference>
<sequence>MRPLREALGQRIEITKLRKLYMLPVNIQDFENSLQEVRPVSLNKMSTYEAWKDYSGAYRLSHLINKCTWNKNEQAKYWLPDTKKPYFREQQCTRIYLPRYV</sequence>